<dbReference type="AlphaFoldDB" id="A0A2D3WF55"/>
<dbReference type="Pfam" id="PF09624">
    <property type="entry name" value="DUF2393"/>
    <property type="match status" value="1"/>
</dbReference>
<keyword evidence="1" id="KW-0812">Transmembrane</keyword>
<dbReference type="RefSeq" id="WP_041962676.1">
    <property type="nucleotide sequence ID" value="NZ_CAXYUJ010000103.1"/>
</dbReference>
<gene>
    <name evidence="2" type="ORF">CFH80_02410</name>
</gene>
<dbReference type="Proteomes" id="UP000231638">
    <property type="component" value="Unassembled WGS sequence"/>
</dbReference>
<evidence type="ECO:0000313" key="3">
    <source>
        <dbReference type="Proteomes" id="UP000231638"/>
    </source>
</evidence>
<name>A0A2D3WF55_9BACT</name>
<accession>A0A2D3WF55</accession>
<keyword evidence="1" id="KW-0472">Membrane</keyword>
<dbReference type="STRING" id="366522.GCA_001548055_02586"/>
<organism evidence="2 3">
    <name type="scientific">Sulfurospirillum cavolei</name>
    <dbReference type="NCBI Taxonomy" id="366522"/>
    <lineage>
        <taxon>Bacteria</taxon>
        <taxon>Pseudomonadati</taxon>
        <taxon>Campylobacterota</taxon>
        <taxon>Epsilonproteobacteria</taxon>
        <taxon>Campylobacterales</taxon>
        <taxon>Sulfurospirillaceae</taxon>
        <taxon>Sulfurospirillum</taxon>
    </lineage>
</organism>
<comment type="caution">
    <text evidence="2">The sequence shown here is derived from an EMBL/GenBank/DDBJ whole genome shotgun (WGS) entry which is preliminary data.</text>
</comment>
<proteinExistence type="predicted"/>
<sequence length="180" mass="20531">MTYFTILHWIAVSIIAVLFILFLVLTIQNRDEKSSLAAPILTNILAMSILTFFSIYVLDKYTKLAQLDNVIQKKMLVNESFAISGQIRNIGNFQIAQCTLEVKVSNNAIEKTGTDSAIFVPKSALDSLFKRKDDDIGVETTKEFVIAEDLRPGELRNFTVFMRYPPSFSKPYTRYELFCH</sequence>
<dbReference type="EMBL" id="DLUG01000068">
    <property type="protein sequence ID" value="DAB36896.1"/>
    <property type="molecule type" value="Genomic_DNA"/>
</dbReference>
<keyword evidence="1" id="KW-1133">Transmembrane helix</keyword>
<protein>
    <submittedName>
        <fullName evidence="2">DUF2393 domain-containing protein</fullName>
    </submittedName>
</protein>
<evidence type="ECO:0000313" key="2">
    <source>
        <dbReference type="EMBL" id="DAB36896.1"/>
    </source>
</evidence>
<evidence type="ECO:0000256" key="1">
    <source>
        <dbReference type="SAM" id="Phobius"/>
    </source>
</evidence>
<feature type="transmembrane region" description="Helical" evidence="1">
    <location>
        <begin position="37"/>
        <end position="58"/>
    </location>
</feature>
<feature type="transmembrane region" description="Helical" evidence="1">
    <location>
        <begin position="6"/>
        <end position="25"/>
    </location>
</feature>
<reference evidence="2 3" key="1">
    <citation type="journal article" date="2017" name="Front. Microbiol.">
        <title>Comparative Genomic Analysis of the Class Epsilonproteobacteria and Proposed Reclassification to Epsilonbacteraeota (phyl. nov.).</title>
        <authorList>
            <person name="Waite D.W."/>
            <person name="Vanwonterghem I."/>
            <person name="Rinke C."/>
            <person name="Parks D.H."/>
            <person name="Zhang Y."/>
            <person name="Takai K."/>
            <person name="Sievert S.M."/>
            <person name="Simon J."/>
            <person name="Campbell B.J."/>
            <person name="Hanson T.E."/>
            <person name="Woyke T."/>
            <person name="Klotz M.G."/>
            <person name="Hugenholtz P."/>
        </authorList>
    </citation>
    <scope>NUCLEOTIDE SEQUENCE [LARGE SCALE GENOMIC DNA]</scope>
    <source>
        <strain evidence="2">UBA11420</strain>
    </source>
</reference>
<dbReference type="InterPro" id="IPR013417">
    <property type="entry name" value="CHP02588"/>
</dbReference>